<evidence type="ECO:0000256" key="5">
    <source>
        <dbReference type="ARBA" id="ARBA00023295"/>
    </source>
</evidence>
<organism evidence="6 7">
    <name type="scientific">Rhizoctonia solani</name>
    <dbReference type="NCBI Taxonomy" id="456999"/>
    <lineage>
        <taxon>Eukaryota</taxon>
        <taxon>Fungi</taxon>
        <taxon>Dikarya</taxon>
        <taxon>Basidiomycota</taxon>
        <taxon>Agaricomycotina</taxon>
        <taxon>Agaricomycetes</taxon>
        <taxon>Cantharellales</taxon>
        <taxon>Ceratobasidiaceae</taxon>
        <taxon>Rhizoctonia</taxon>
    </lineage>
</organism>
<reference evidence="6" key="1">
    <citation type="submission" date="2021-01" db="EMBL/GenBank/DDBJ databases">
        <authorList>
            <person name="Kaushik A."/>
        </authorList>
    </citation>
    <scope>NUCLEOTIDE SEQUENCE</scope>
    <source>
        <strain evidence="6">AG3-T5</strain>
    </source>
</reference>
<keyword evidence="2" id="KW-0378">Hydrolase</keyword>
<evidence type="ECO:0000313" key="7">
    <source>
        <dbReference type="Proteomes" id="UP000663841"/>
    </source>
</evidence>
<evidence type="ECO:0000256" key="1">
    <source>
        <dbReference type="ARBA" id="ARBA00022723"/>
    </source>
</evidence>
<dbReference type="SUPFAM" id="SSF110581">
    <property type="entry name" value="Indigoidine synthase A-like"/>
    <property type="match status" value="1"/>
</dbReference>
<dbReference type="GO" id="GO:0004730">
    <property type="term" value="F:pseudouridylate synthase activity"/>
    <property type="evidence" value="ECO:0007669"/>
    <property type="project" value="InterPro"/>
</dbReference>
<dbReference type="AlphaFoldDB" id="A0A8H3GH27"/>
<evidence type="ECO:0000256" key="3">
    <source>
        <dbReference type="ARBA" id="ARBA00023211"/>
    </source>
</evidence>
<dbReference type="Pfam" id="PF04227">
    <property type="entry name" value="Indigoidine_A"/>
    <property type="match status" value="1"/>
</dbReference>
<dbReference type="PANTHER" id="PTHR42909:SF1">
    <property type="entry name" value="CARBOHYDRATE KINASE PFKB DOMAIN-CONTAINING PROTEIN"/>
    <property type="match status" value="1"/>
</dbReference>
<dbReference type="GO" id="GO:0005737">
    <property type="term" value="C:cytoplasm"/>
    <property type="evidence" value="ECO:0007669"/>
    <property type="project" value="TreeGrafter"/>
</dbReference>
<accession>A0A8H3GH27</accession>
<evidence type="ECO:0000256" key="4">
    <source>
        <dbReference type="ARBA" id="ARBA00023239"/>
    </source>
</evidence>
<proteinExistence type="predicted"/>
<dbReference type="Gene3D" id="3.40.1790.10">
    <property type="entry name" value="Indigoidine synthase domain"/>
    <property type="match status" value="1"/>
</dbReference>
<keyword evidence="1" id="KW-0479">Metal-binding</keyword>
<sequence length="85" mass="9218">LELYTTIGNTVSDLTELDRTPIAVVASGAKSILDITRTLEVLETQGVTVAAYDNDGNWPAFFTPRNGHKAPWAFNNPKNPAKSIC</sequence>
<name>A0A8H3GH27_9AGAM</name>
<keyword evidence="3" id="KW-0464">Manganese</keyword>
<comment type="caution">
    <text evidence="6">The sequence shown here is derived from an EMBL/GenBank/DDBJ whole genome shotgun (WGS) entry which is preliminary data.</text>
</comment>
<dbReference type="PANTHER" id="PTHR42909">
    <property type="entry name" value="ZGC:136858"/>
    <property type="match status" value="1"/>
</dbReference>
<evidence type="ECO:0000256" key="2">
    <source>
        <dbReference type="ARBA" id="ARBA00022801"/>
    </source>
</evidence>
<dbReference type="GO" id="GO:0046872">
    <property type="term" value="F:metal ion binding"/>
    <property type="evidence" value="ECO:0007669"/>
    <property type="project" value="UniProtKB-KW"/>
</dbReference>
<dbReference type="InterPro" id="IPR022830">
    <property type="entry name" value="Indigdn_synthA-like"/>
</dbReference>
<keyword evidence="4" id="KW-0456">Lyase</keyword>
<keyword evidence="5" id="KW-0326">Glycosidase</keyword>
<evidence type="ECO:0000313" key="6">
    <source>
        <dbReference type="EMBL" id="CAE6448792.1"/>
    </source>
</evidence>
<dbReference type="InterPro" id="IPR007342">
    <property type="entry name" value="PsuG"/>
</dbReference>
<protein>
    <submittedName>
        <fullName evidence="6">Uncharacterized protein</fullName>
    </submittedName>
</protein>
<dbReference type="GO" id="GO:0016798">
    <property type="term" value="F:hydrolase activity, acting on glycosyl bonds"/>
    <property type="evidence" value="ECO:0007669"/>
    <property type="project" value="UniProtKB-KW"/>
</dbReference>
<dbReference type="Proteomes" id="UP000663841">
    <property type="component" value="Unassembled WGS sequence"/>
</dbReference>
<gene>
    <name evidence="6" type="ORF">RDB_LOCUS120746</name>
</gene>
<feature type="non-terminal residue" evidence="6">
    <location>
        <position position="1"/>
    </location>
</feature>
<dbReference type="EMBL" id="CAJMWW010000128">
    <property type="protein sequence ID" value="CAE6448792.1"/>
    <property type="molecule type" value="Genomic_DNA"/>
</dbReference>